<evidence type="ECO:0000259" key="7">
    <source>
        <dbReference type="Pfam" id="PF13396"/>
    </source>
</evidence>
<dbReference type="EMBL" id="CP013200">
    <property type="protein sequence ID" value="ALO66125.1"/>
    <property type="molecule type" value="Genomic_DNA"/>
</dbReference>
<reference evidence="8 9" key="2">
    <citation type="journal article" date="2016" name="J. Biotechnol.">
        <title>Complete genome sequence of Arthrobacter alpinus ERGS4:06, a yellow pigmented bacterium tolerant to cold and radiations isolated from Sikkim Himalaya.</title>
        <authorList>
            <person name="Kumar R."/>
            <person name="Singh D."/>
            <person name="Swarnkar M.K."/>
            <person name="Singh A.K."/>
            <person name="Kumar S."/>
        </authorList>
    </citation>
    <scope>NUCLEOTIDE SEQUENCE [LARGE SCALE GENOMIC DNA]</scope>
    <source>
        <strain evidence="8 9">ERGS4:06</strain>
    </source>
</reference>
<feature type="transmembrane region" description="Helical" evidence="6">
    <location>
        <begin position="47"/>
        <end position="65"/>
    </location>
</feature>
<keyword evidence="5 6" id="KW-0472">Membrane</keyword>
<accession>A0A0S2LXB1</accession>
<comment type="subcellular location">
    <subcellularLocation>
        <location evidence="1">Cell membrane</location>
        <topology evidence="1">Multi-pass membrane protein</topology>
    </subcellularLocation>
</comment>
<dbReference type="Pfam" id="PF13396">
    <property type="entry name" value="PLDc_N"/>
    <property type="match status" value="1"/>
</dbReference>
<reference evidence="9" key="1">
    <citation type="submission" date="2015-11" db="EMBL/GenBank/DDBJ databases">
        <authorList>
            <person name="Kumar R."/>
            <person name="Singh D."/>
            <person name="Swarnkar M.K."/>
            <person name="Singh A.K."/>
            <person name="Kumar S."/>
        </authorList>
    </citation>
    <scope>NUCLEOTIDE SEQUENCE [LARGE SCALE GENOMIC DNA]</scope>
    <source>
        <strain evidence="9">ERGS4:06</strain>
    </source>
</reference>
<feature type="domain" description="Cardiolipin synthase N-terminal" evidence="7">
    <location>
        <begin position="29"/>
        <end position="68"/>
    </location>
</feature>
<keyword evidence="2" id="KW-1003">Cell membrane</keyword>
<evidence type="ECO:0000313" key="8">
    <source>
        <dbReference type="EMBL" id="ALO66125.1"/>
    </source>
</evidence>
<dbReference type="OrthoDB" id="5125307at2"/>
<evidence type="ECO:0000256" key="2">
    <source>
        <dbReference type="ARBA" id="ARBA00022475"/>
    </source>
</evidence>
<evidence type="ECO:0000256" key="1">
    <source>
        <dbReference type="ARBA" id="ARBA00004651"/>
    </source>
</evidence>
<sequence>MKKHWSEISTGRRCAIVIAGIAQLVLQGAALRDIAKRTPAQVNGPKAGWVAASFINFFGPVAYFAKGRKK</sequence>
<evidence type="ECO:0000313" key="9">
    <source>
        <dbReference type="Proteomes" id="UP000059574"/>
    </source>
</evidence>
<dbReference type="Proteomes" id="UP000059574">
    <property type="component" value="Chromosome"/>
</dbReference>
<gene>
    <name evidence="8" type="ORF">AS189_05980</name>
</gene>
<evidence type="ECO:0000256" key="4">
    <source>
        <dbReference type="ARBA" id="ARBA00022989"/>
    </source>
</evidence>
<protein>
    <recommendedName>
        <fullName evidence="7">Cardiolipin synthase N-terminal domain-containing protein</fullName>
    </recommendedName>
</protein>
<organism evidence="8 9">
    <name type="scientific">Arthrobacter alpinus</name>
    <dbReference type="NCBI Taxonomy" id="656366"/>
    <lineage>
        <taxon>Bacteria</taxon>
        <taxon>Bacillati</taxon>
        <taxon>Actinomycetota</taxon>
        <taxon>Actinomycetes</taxon>
        <taxon>Micrococcales</taxon>
        <taxon>Micrococcaceae</taxon>
        <taxon>Arthrobacter</taxon>
    </lineage>
</organism>
<evidence type="ECO:0000256" key="5">
    <source>
        <dbReference type="ARBA" id="ARBA00023136"/>
    </source>
</evidence>
<dbReference type="InterPro" id="IPR027379">
    <property type="entry name" value="CLS_N"/>
</dbReference>
<dbReference type="GO" id="GO:0005886">
    <property type="term" value="C:plasma membrane"/>
    <property type="evidence" value="ECO:0007669"/>
    <property type="project" value="UniProtKB-SubCell"/>
</dbReference>
<evidence type="ECO:0000256" key="6">
    <source>
        <dbReference type="SAM" id="Phobius"/>
    </source>
</evidence>
<evidence type="ECO:0000256" key="3">
    <source>
        <dbReference type="ARBA" id="ARBA00022692"/>
    </source>
</evidence>
<dbReference type="RefSeq" id="WP_062286747.1">
    <property type="nucleotide sequence ID" value="NZ_CP013200.1"/>
</dbReference>
<name>A0A0S2LXB1_9MICC</name>
<dbReference type="AlphaFoldDB" id="A0A0S2LXB1"/>
<keyword evidence="4 6" id="KW-1133">Transmembrane helix</keyword>
<keyword evidence="3 6" id="KW-0812">Transmembrane</keyword>
<proteinExistence type="predicted"/>